<dbReference type="AlphaFoldDB" id="A0A8D0GHU9"/>
<organism evidence="13 14">
    <name type="scientific">Sphenodon punctatus</name>
    <name type="common">Tuatara</name>
    <name type="synonym">Hatteria punctata</name>
    <dbReference type="NCBI Taxonomy" id="8508"/>
    <lineage>
        <taxon>Eukaryota</taxon>
        <taxon>Metazoa</taxon>
        <taxon>Chordata</taxon>
        <taxon>Craniata</taxon>
        <taxon>Vertebrata</taxon>
        <taxon>Euteleostomi</taxon>
        <taxon>Lepidosauria</taxon>
        <taxon>Sphenodontia</taxon>
        <taxon>Sphenodontidae</taxon>
        <taxon>Sphenodon</taxon>
    </lineage>
</organism>
<sequence>MESNTPAPGPTDPVTGPRNPPTAMGYQPINQQPGYQSGYPAGFPGQQAPFGYPQNAYGPMFQGAPVKGNISFQGYPAGVTLGPGIQLLQNPLNAPSVVEWMEAPLSLPNCPPGLEYLSQVDQILIHQQIEVMEAITGWEMNNKYQIKNSLGQMVYFAAEEGDFIALQRGACRPFTIKIFNSAGQAVMAIQKSDKCTCFCCLCCCASCMEELEIQAPLGTSIGHITRNYHPCVPKFTVQNEKKMDVLKIAGPCCPYSCGSDVNFEVLSVDGTPVGRICRQWTGWMRESYTDADNFGIQFPLDLDVKMKALIMGACFLLDFMFYERSANRNPRNTRR</sequence>
<keyword evidence="6 11" id="KW-0106">Calcium</keyword>
<comment type="function">
    <text evidence="11">May mediate accelerated ATP-independent bidirectional transbilayer migration of phospholipids upon binding calcium ions that results in a loss of phospholipid asymmetry in the plasma membrane.</text>
</comment>
<keyword evidence="7" id="KW-1133">Transmembrane helix</keyword>
<comment type="cofactor">
    <cofactor evidence="1 11">
        <name>Ca(2+)</name>
        <dbReference type="ChEBI" id="CHEBI:29108"/>
    </cofactor>
</comment>
<evidence type="ECO:0000256" key="8">
    <source>
        <dbReference type="ARBA" id="ARBA00023136"/>
    </source>
</evidence>
<dbReference type="OMA" id="CASCMEE"/>
<keyword evidence="8" id="KW-0472">Membrane</keyword>
<dbReference type="GO" id="GO:0005886">
    <property type="term" value="C:plasma membrane"/>
    <property type="evidence" value="ECO:0007669"/>
    <property type="project" value="TreeGrafter"/>
</dbReference>
<name>A0A8D0GHU9_SPHPU</name>
<evidence type="ECO:0000256" key="5">
    <source>
        <dbReference type="ARBA" id="ARBA00022692"/>
    </source>
</evidence>
<evidence type="ECO:0000256" key="1">
    <source>
        <dbReference type="ARBA" id="ARBA00001913"/>
    </source>
</evidence>
<evidence type="ECO:0000256" key="11">
    <source>
        <dbReference type="RuleBase" id="RU363116"/>
    </source>
</evidence>
<dbReference type="PANTHER" id="PTHR23248">
    <property type="entry name" value="PHOSPHOLIPID SCRAMBLASE-RELATED"/>
    <property type="match status" value="1"/>
</dbReference>
<keyword evidence="4" id="KW-0597">Phosphoprotein</keyword>
<proteinExistence type="inferred from homology"/>
<dbReference type="PANTHER" id="PTHR23248:SF38">
    <property type="entry name" value="PHOSPHOLIPID SCRAMBLASE 1"/>
    <property type="match status" value="1"/>
</dbReference>
<dbReference type="GO" id="GO:0017128">
    <property type="term" value="F:phospholipid scramblase activity"/>
    <property type="evidence" value="ECO:0007669"/>
    <property type="project" value="InterPro"/>
</dbReference>
<evidence type="ECO:0000256" key="12">
    <source>
        <dbReference type="SAM" id="MobiDB-lite"/>
    </source>
</evidence>
<evidence type="ECO:0000313" key="14">
    <source>
        <dbReference type="Proteomes" id="UP000694392"/>
    </source>
</evidence>
<keyword evidence="5" id="KW-0812">Transmembrane</keyword>
<keyword evidence="9 11" id="KW-0564">Palmitate</keyword>
<evidence type="ECO:0000256" key="6">
    <source>
        <dbReference type="ARBA" id="ARBA00022837"/>
    </source>
</evidence>
<dbReference type="InterPro" id="IPR025659">
    <property type="entry name" value="Tubby-like_C"/>
</dbReference>
<comment type="subcellular location">
    <subcellularLocation>
        <location evidence="2">Membrane</location>
        <topology evidence="2">Single-pass type II membrane protein</topology>
    </subcellularLocation>
</comment>
<dbReference type="Pfam" id="PF03803">
    <property type="entry name" value="Scramblase"/>
    <property type="match status" value="1"/>
</dbReference>
<protein>
    <recommendedName>
        <fullName evidence="11">Phospholipid scramblase</fullName>
    </recommendedName>
</protein>
<evidence type="ECO:0000256" key="2">
    <source>
        <dbReference type="ARBA" id="ARBA00004606"/>
    </source>
</evidence>
<keyword evidence="10 11" id="KW-0449">Lipoprotein</keyword>
<evidence type="ECO:0000313" key="13">
    <source>
        <dbReference type="Ensembl" id="ENSSPUP00000005193.1"/>
    </source>
</evidence>
<reference evidence="13" key="2">
    <citation type="submission" date="2025-09" db="UniProtKB">
        <authorList>
            <consortium name="Ensembl"/>
        </authorList>
    </citation>
    <scope>IDENTIFICATION</scope>
</reference>
<dbReference type="SUPFAM" id="SSF54518">
    <property type="entry name" value="Tubby C-terminal domain-like"/>
    <property type="match status" value="1"/>
</dbReference>
<comment type="similarity">
    <text evidence="3 11">Belongs to the phospholipid scramblase family.</text>
</comment>
<accession>A0A8D0GHU9</accession>
<evidence type="ECO:0000256" key="10">
    <source>
        <dbReference type="ARBA" id="ARBA00023288"/>
    </source>
</evidence>
<reference evidence="13" key="1">
    <citation type="submission" date="2025-08" db="UniProtKB">
        <authorList>
            <consortium name="Ensembl"/>
        </authorList>
    </citation>
    <scope>IDENTIFICATION</scope>
</reference>
<dbReference type="Ensembl" id="ENSSPUT00000005522.1">
    <property type="protein sequence ID" value="ENSSPUP00000005193.1"/>
    <property type="gene ID" value="ENSSPUG00000004028.1"/>
</dbReference>
<dbReference type="Proteomes" id="UP000694392">
    <property type="component" value="Unplaced"/>
</dbReference>
<feature type="region of interest" description="Disordered" evidence="12">
    <location>
        <begin position="1"/>
        <end position="39"/>
    </location>
</feature>
<evidence type="ECO:0000256" key="9">
    <source>
        <dbReference type="ARBA" id="ARBA00023139"/>
    </source>
</evidence>
<evidence type="ECO:0000256" key="4">
    <source>
        <dbReference type="ARBA" id="ARBA00022553"/>
    </source>
</evidence>
<dbReference type="InterPro" id="IPR005552">
    <property type="entry name" value="Scramblase"/>
</dbReference>
<evidence type="ECO:0000256" key="7">
    <source>
        <dbReference type="ARBA" id="ARBA00022989"/>
    </source>
</evidence>
<evidence type="ECO:0000256" key="3">
    <source>
        <dbReference type="ARBA" id="ARBA00005350"/>
    </source>
</evidence>
<dbReference type="GeneTree" id="ENSGT00940000154435"/>
<keyword evidence="14" id="KW-1185">Reference proteome</keyword>